<comment type="caution">
    <text evidence="10">The sequence shown here is derived from an EMBL/GenBank/DDBJ whole genome shotgun (WGS) entry which is preliminary data.</text>
</comment>
<keyword evidence="5" id="KW-0653">Protein transport</keyword>
<organism evidence="10 11">
    <name type="scientific">Plakobranchus ocellatus</name>
    <dbReference type="NCBI Taxonomy" id="259542"/>
    <lineage>
        <taxon>Eukaryota</taxon>
        <taxon>Metazoa</taxon>
        <taxon>Spiralia</taxon>
        <taxon>Lophotrochozoa</taxon>
        <taxon>Mollusca</taxon>
        <taxon>Gastropoda</taxon>
        <taxon>Heterobranchia</taxon>
        <taxon>Euthyneura</taxon>
        <taxon>Panpulmonata</taxon>
        <taxon>Sacoglossa</taxon>
        <taxon>Placobranchoidea</taxon>
        <taxon>Plakobranchidae</taxon>
        <taxon>Plakobranchus</taxon>
    </lineage>
</organism>
<dbReference type="GO" id="GO:0031267">
    <property type="term" value="F:small GTPase binding"/>
    <property type="evidence" value="ECO:0007669"/>
    <property type="project" value="InterPro"/>
</dbReference>
<evidence type="ECO:0000313" key="10">
    <source>
        <dbReference type="EMBL" id="GFO23522.1"/>
    </source>
</evidence>
<dbReference type="PANTHER" id="PTHR45905">
    <property type="entry name" value="GOLGI-LOCALIZED, GAMMA-ADAPTIN EAR CONTAINING, ARF BINDING PROTEIN"/>
    <property type="match status" value="1"/>
</dbReference>
<dbReference type="GO" id="GO:0034394">
    <property type="term" value="P:protein localization to cell surface"/>
    <property type="evidence" value="ECO:0007669"/>
    <property type="project" value="TreeGrafter"/>
</dbReference>
<dbReference type="AlphaFoldDB" id="A0AAV4BWT2"/>
<evidence type="ECO:0000256" key="3">
    <source>
        <dbReference type="ARBA" id="ARBA00022448"/>
    </source>
</evidence>
<dbReference type="InterPro" id="IPR008152">
    <property type="entry name" value="Clathrin_a/b/g-adaptin_app_Ig"/>
</dbReference>
<keyword evidence="6" id="KW-0333">Golgi apparatus</keyword>
<dbReference type="Gene3D" id="2.60.40.1230">
    <property type="match status" value="1"/>
</dbReference>
<feature type="compositionally biased region" description="Low complexity" evidence="7">
    <location>
        <begin position="229"/>
        <end position="258"/>
    </location>
</feature>
<proteinExistence type="predicted"/>
<feature type="domain" description="GAT" evidence="9">
    <location>
        <begin position="1"/>
        <end position="69"/>
    </location>
</feature>
<evidence type="ECO:0000256" key="1">
    <source>
        <dbReference type="ARBA" id="ARBA00004220"/>
    </source>
</evidence>
<evidence type="ECO:0000256" key="4">
    <source>
        <dbReference type="ARBA" id="ARBA00022753"/>
    </source>
</evidence>
<gene>
    <name evidence="10" type="ORF">PoB_005002700</name>
</gene>
<feature type="compositionally biased region" description="Polar residues" evidence="7">
    <location>
        <begin position="334"/>
        <end position="350"/>
    </location>
</feature>
<dbReference type="CDD" id="cd14234">
    <property type="entry name" value="GAT_GGA_meta"/>
    <property type="match status" value="1"/>
</dbReference>
<dbReference type="Gene3D" id="1.20.58.160">
    <property type="match status" value="1"/>
</dbReference>
<name>A0AAV4BWT2_9GAST</name>
<feature type="compositionally biased region" description="Polar residues" evidence="7">
    <location>
        <begin position="218"/>
        <end position="228"/>
    </location>
</feature>
<evidence type="ECO:0000256" key="2">
    <source>
        <dbReference type="ARBA" id="ARBA00004555"/>
    </source>
</evidence>
<sequence>MISQYSSSATSKEELEMMKELFESLEKARPSLFRLASDTEENDTDGINSILQCNDAVTRVMTLYKEKVEGEKPVGDYTAGAKDTSLLDDLGFDSSASKQTTPAPAASSSGLLENDFRSFGLGDMSELGSVFSNPATATSQQQQQMPGLQGLSAPASVGMPNFGAQAAFVGGMASMRPAAAGAMPFPTTMPPAYSAISHNVRPMAPAATPALTPSLSAQPTSATTNGMHPSSSQSQPVVSVFSQPNSSTNAAGNTNSSLSDLDILDKSLQDYKLSKDSFPVKTAPAKLPMNQLAANKAAAVAAASLPSTSSSAAQMPLVSTTTTATANSLLMPQAARSNSSTMPVTNTSPAESDFSPLVSAAPEPELLPLTDVFVPLEKIQPAPNIASIQAYEKNGLKVMVHFAADRPRPDVVTMVVSSMSTNPSPVSGFVFQAAVPKTMKVKLQPPSASEFPAFNPILPPAAITQVMLVANPRKEKVRLKFKLSYSINGEQFSDVGDIEGIPVQ</sequence>
<feature type="compositionally biased region" description="Low complexity" evidence="7">
    <location>
        <begin position="207"/>
        <end position="217"/>
    </location>
</feature>
<dbReference type="GO" id="GO:0005802">
    <property type="term" value="C:trans-Golgi network"/>
    <property type="evidence" value="ECO:0007669"/>
    <property type="project" value="InterPro"/>
</dbReference>
<dbReference type="Proteomes" id="UP000735302">
    <property type="component" value="Unassembled WGS sequence"/>
</dbReference>
<dbReference type="EMBL" id="BLXT01005511">
    <property type="protein sequence ID" value="GFO23522.1"/>
    <property type="molecule type" value="Genomic_DNA"/>
</dbReference>
<dbReference type="InterPro" id="IPR013041">
    <property type="entry name" value="Clathrin_app_Ig-like_sf"/>
</dbReference>
<dbReference type="PROSITE" id="PS50909">
    <property type="entry name" value="GAT"/>
    <property type="match status" value="1"/>
</dbReference>
<dbReference type="PANTHER" id="PTHR45905:SF1">
    <property type="entry name" value="GOLGI-LOCALIZED, GAMMA-ADAPTIN EAR CONTAINING, ARF BINDING PROTEIN"/>
    <property type="match status" value="1"/>
</dbReference>
<evidence type="ECO:0000259" key="8">
    <source>
        <dbReference type="PROSITE" id="PS50180"/>
    </source>
</evidence>
<accession>A0AAV4BWT2</accession>
<dbReference type="PROSITE" id="PS50180">
    <property type="entry name" value="GAE"/>
    <property type="match status" value="1"/>
</dbReference>
<feature type="region of interest" description="Disordered" evidence="7">
    <location>
        <begin position="334"/>
        <end position="355"/>
    </location>
</feature>
<evidence type="ECO:0000256" key="6">
    <source>
        <dbReference type="ARBA" id="ARBA00023034"/>
    </source>
</evidence>
<dbReference type="InterPro" id="IPR038425">
    <property type="entry name" value="GAT_sf"/>
</dbReference>
<evidence type="ECO:0000313" key="11">
    <source>
        <dbReference type="Proteomes" id="UP000735302"/>
    </source>
</evidence>
<dbReference type="GO" id="GO:0035091">
    <property type="term" value="F:phosphatidylinositol binding"/>
    <property type="evidence" value="ECO:0007669"/>
    <property type="project" value="InterPro"/>
</dbReference>
<reference evidence="10 11" key="1">
    <citation type="journal article" date="2021" name="Elife">
        <title>Chloroplast acquisition without the gene transfer in kleptoplastic sea slugs, Plakobranchus ocellatus.</title>
        <authorList>
            <person name="Maeda T."/>
            <person name="Takahashi S."/>
            <person name="Yoshida T."/>
            <person name="Shimamura S."/>
            <person name="Takaki Y."/>
            <person name="Nagai Y."/>
            <person name="Toyoda A."/>
            <person name="Suzuki Y."/>
            <person name="Arimoto A."/>
            <person name="Ishii H."/>
            <person name="Satoh N."/>
            <person name="Nishiyama T."/>
            <person name="Hasebe M."/>
            <person name="Maruyama T."/>
            <person name="Minagawa J."/>
            <person name="Obokata J."/>
            <person name="Shigenobu S."/>
        </authorList>
    </citation>
    <scope>NUCLEOTIDE SEQUENCE [LARGE SCALE GENOMIC DNA]</scope>
</reference>
<evidence type="ECO:0000256" key="5">
    <source>
        <dbReference type="ARBA" id="ARBA00022927"/>
    </source>
</evidence>
<dbReference type="SUPFAM" id="SSF49348">
    <property type="entry name" value="Clathrin adaptor appendage domain"/>
    <property type="match status" value="1"/>
</dbReference>
<dbReference type="InterPro" id="IPR008153">
    <property type="entry name" value="GAE_dom"/>
</dbReference>
<dbReference type="SMART" id="SM00809">
    <property type="entry name" value="Alpha_adaptinC2"/>
    <property type="match status" value="1"/>
</dbReference>
<dbReference type="GO" id="GO:0006893">
    <property type="term" value="P:Golgi to plasma membrane transport"/>
    <property type="evidence" value="ECO:0007669"/>
    <property type="project" value="TreeGrafter"/>
</dbReference>
<dbReference type="Pfam" id="PF02883">
    <property type="entry name" value="Alpha_adaptinC2"/>
    <property type="match status" value="1"/>
</dbReference>
<keyword evidence="11" id="KW-1185">Reference proteome</keyword>
<dbReference type="InterPro" id="IPR004152">
    <property type="entry name" value="GAT_dom"/>
</dbReference>
<feature type="domain" description="GAE" evidence="8">
    <location>
        <begin position="383"/>
        <end position="502"/>
    </location>
</feature>
<dbReference type="GO" id="GO:0006886">
    <property type="term" value="P:intracellular protein transport"/>
    <property type="evidence" value="ECO:0007669"/>
    <property type="project" value="InterPro"/>
</dbReference>
<evidence type="ECO:0000256" key="7">
    <source>
        <dbReference type="SAM" id="MobiDB-lite"/>
    </source>
</evidence>
<protein>
    <submittedName>
        <fullName evidence="10">ADP-ribosylation factor-binding protein gga3</fullName>
    </submittedName>
</protein>
<evidence type="ECO:0000259" key="9">
    <source>
        <dbReference type="PROSITE" id="PS50909"/>
    </source>
</evidence>
<dbReference type="InterPro" id="IPR027422">
    <property type="entry name" value="GGA1-3"/>
</dbReference>
<feature type="region of interest" description="Disordered" evidence="7">
    <location>
        <begin position="207"/>
        <end position="258"/>
    </location>
</feature>
<keyword evidence="4" id="KW-0967">Endosome</keyword>
<dbReference type="Pfam" id="PF03127">
    <property type="entry name" value="GAT"/>
    <property type="match status" value="1"/>
</dbReference>
<dbReference type="SUPFAM" id="SSF89009">
    <property type="entry name" value="GAT-like domain"/>
    <property type="match status" value="1"/>
</dbReference>
<keyword evidence="3" id="KW-0813">Transport</keyword>
<comment type="subcellular location">
    <subcellularLocation>
        <location evidence="1">Early endosome membrane</location>
        <topology evidence="1">Peripheral membrane protein</topology>
    </subcellularLocation>
    <subcellularLocation>
        <location evidence="2">Golgi apparatus</location>
    </subcellularLocation>
</comment>
<dbReference type="GO" id="GO:0031901">
    <property type="term" value="C:early endosome membrane"/>
    <property type="evidence" value="ECO:0007669"/>
    <property type="project" value="UniProtKB-SubCell"/>
</dbReference>
<dbReference type="GO" id="GO:0043130">
    <property type="term" value="F:ubiquitin binding"/>
    <property type="evidence" value="ECO:0007669"/>
    <property type="project" value="InterPro"/>
</dbReference>